<feature type="compositionally biased region" description="Basic and acidic residues" evidence="1">
    <location>
        <begin position="138"/>
        <end position="150"/>
    </location>
</feature>
<dbReference type="AlphaFoldDB" id="A0A9P5TLH1"/>
<keyword evidence="3" id="KW-1185">Reference proteome</keyword>
<comment type="caution">
    <text evidence="2">The sequence shown here is derived from an EMBL/GenBank/DDBJ whole genome shotgun (WGS) entry which is preliminary data.</text>
</comment>
<proteinExistence type="predicted"/>
<name>A0A9P5TLH1_GYMJU</name>
<organism evidence="2 3">
    <name type="scientific">Gymnopilus junonius</name>
    <name type="common">Spectacular rustgill mushroom</name>
    <name type="synonym">Gymnopilus spectabilis subsp. junonius</name>
    <dbReference type="NCBI Taxonomy" id="109634"/>
    <lineage>
        <taxon>Eukaryota</taxon>
        <taxon>Fungi</taxon>
        <taxon>Dikarya</taxon>
        <taxon>Basidiomycota</taxon>
        <taxon>Agaricomycotina</taxon>
        <taxon>Agaricomycetes</taxon>
        <taxon>Agaricomycetidae</taxon>
        <taxon>Agaricales</taxon>
        <taxon>Agaricineae</taxon>
        <taxon>Hymenogastraceae</taxon>
        <taxon>Gymnopilus</taxon>
    </lineage>
</organism>
<accession>A0A9P5TLH1</accession>
<gene>
    <name evidence="2" type="ORF">CPB84DRAFT_1785425</name>
</gene>
<reference evidence="2" key="1">
    <citation type="submission" date="2020-11" db="EMBL/GenBank/DDBJ databases">
        <authorList>
            <consortium name="DOE Joint Genome Institute"/>
            <person name="Ahrendt S."/>
            <person name="Riley R."/>
            <person name="Andreopoulos W."/>
            <person name="LaButti K."/>
            <person name="Pangilinan J."/>
            <person name="Ruiz-duenas F.J."/>
            <person name="Barrasa J.M."/>
            <person name="Sanchez-Garcia M."/>
            <person name="Camarero S."/>
            <person name="Miyauchi S."/>
            <person name="Serrano A."/>
            <person name="Linde D."/>
            <person name="Babiker R."/>
            <person name="Drula E."/>
            <person name="Ayuso-Fernandez I."/>
            <person name="Pacheco R."/>
            <person name="Padilla G."/>
            <person name="Ferreira P."/>
            <person name="Barriuso J."/>
            <person name="Kellner H."/>
            <person name="Castanera R."/>
            <person name="Alfaro M."/>
            <person name="Ramirez L."/>
            <person name="Pisabarro A.G."/>
            <person name="Kuo A."/>
            <person name="Tritt A."/>
            <person name="Lipzen A."/>
            <person name="He G."/>
            <person name="Yan M."/>
            <person name="Ng V."/>
            <person name="Cullen D."/>
            <person name="Martin F."/>
            <person name="Rosso M.-N."/>
            <person name="Henrissat B."/>
            <person name="Hibbett D."/>
            <person name="Martinez A.T."/>
            <person name="Grigoriev I.V."/>
        </authorList>
    </citation>
    <scope>NUCLEOTIDE SEQUENCE</scope>
    <source>
        <strain evidence="2">AH 44721</strain>
    </source>
</reference>
<sequence>MVNYTIVTVSDHCASKCSPVTTMVESCTTVDCLCTESNIRSFEGCMNCAVGTYTYRLPVSNAQSYLESIVGSCNKAGYSFESSVLLQAPVPSFQFVRLENFRYCFIAISAYTIIELLIAVRKNKIREVGNDPADAEEEPPKEKGPFDEYL</sequence>
<dbReference type="EMBL" id="JADNYJ010000079">
    <property type="protein sequence ID" value="KAF8889522.1"/>
    <property type="molecule type" value="Genomic_DNA"/>
</dbReference>
<feature type="region of interest" description="Disordered" evidence="1">
    <location>
        <begin position="129"/>
        <end position="150"/>
    </location>
</feature>
<feature type="non-terminal residue" evidence="2">
    <location>
        <position position="150"/>
    </location>
</feature>
<dbReference type="OrthoDB" id="2564568at2759"/>
<evidence type="ECO:0000256" key="1">
    <source>
        <dbReference type="SAM" id="MobiDB-lite"/>
    </source>
</evidence>
<protein>
    <submittedName>
        <fullName evidence="2">Uncharacterized protein</fullName>
    </submittedName>
</protein>
<dbReference type="Proteomes" id="UP000724874">
    <property type="component" value="Unassembled WGS sequence"/>
</dbReference>
<evidence type="ECO:0000313" key="2">
    <source>
        <dbReference type="EMBL" id="KAF8889522.1"/>
    </source>
</evidence>
<evidence type="ECO:0000313" key="3">
    <source>
        <dbReference type="Proteomes" id="UP000724874"/>
    </source>
</evidence>